<proteinExistence type="predicted"/>
<dbReference type="GeneID" id="2653394"/>
<reference evidence="1 2" key="1">
    <citation type="journal article" date="2003" name="J. Bacteriol.">
        <title>Genome analysis of a novel Shiga toxin 1 (Stx1)-converting phage which is closely related to Stx2-converting phages but not to other Stx1-converting phages.</title>
        <authorList>
            <person name="Sato T."/>
            <person name="Shimizu T."/>
            <person name="Watarai M."/>
            <person name="Kobayashi M."/>
            <person name="Kano S."/>
            <person name="Hamabata T."/>
            <person name="Takeda Y."/>
            <person name="Yamasaki S."/>
        </authorList>
    </citation>
    <scope>NUCLEOTIDE SEQUENCE</scope>
    <source>
        <strain evidence="1">Stx2 phage-II</strain>
    </source>
</reference>
<dbReference type="KEGG" id="vg:2653394"/>
<name>Q7Y2M3_9CAUD</name>
<accession>Q7Y2M3</accession>
<dbReference type="RefSeq" id="NP_859353.1">
    <property type="nucleotide sequence ID" value="NC_004914.3"/>
</dbReference>
<protein>
    <submittedName>
        <fullName evidence="1">Uncharacterized protein</fullName>
    </submittedName>
</protein>
<keyword evidence="2" id="KW-1185">Reference proteome</keyword>
<dbReference type="Proteomes" id="UP000000983">
    <property type="component" value="Segment"/>
</dbReference>
<organism evidence="1 2">
    <name type="scientific">Escherichia phage Stx2 II</name>
    <dbReference type="NCBI Taxonomy" id="194949"/>
    <lineage>
        <taxon>Viruses</taxon>
        <taxon>Duplodnaviria</taxon>
        <taxon>Heunggongvirae</taxon>
        <taxon>Uroviricota</taxon>
        <taxon>Caudoviricetes</taxon>
        <taxon>Sepvirinae</taxon>
        <taxon>Traversvirus</taxon>
        <taxon>Traversvirus II</taxon>
    </lineage>
</organism>
<sequence length="83" mass="8971">MNCASLASPLNAVWRRVVISSCGSTESMPTRSASFPASVASAVLIRFIPLNQYQPGGEQWFQPCTGCVLPCAPETQHRHQTHG</sequence>
<evidence type="ECO:0000313" key="1">
    <source>
        <dbReference type="EMBL" id="BAC78090.1"/>
    </source>
</evidence>
<dbReference type="EMBL" id="AP005154">
    <property type="protein sequence ID" value="BAC78090.1"/>
    <property type="molecule type" value="Genomic_DNA"/>
</dbReference>
<evidence type="ECO:0000313" key="2">
    <source>
        <dbReference type="Proteomes" id="UP000000983"/>
    </source>
</evidence>